<dbReference type="SMART" id="SM01117">
    <property type="entry name" value="Cyt-b5"/>
    <property type="match status" value="1"/>
</dbReference>
<dbReference type="InterPro" id="IPR001199">
    <property type="entry name" value="Cyt_B5-like_heme/steroid-bd"/>
</dbReference>
<keyword evidence="3" id="KW-1133">Transmembrane helix</keyword>
<dbReference type="InterPro" id="IPR036400">
    <property type="entry name" value="Cyt_B5-like_heme/steroid_sf"/>
</dbReference>
<keyword evidence="6" id="KW-1185">Reference proteome</keyword>
<dbReference type="OrthoDB" id="10257697at2759"/>
<dbReference type="Gene3D" id="3.10.120.10">
    <property type="entry name" value="Cytochrome b5-like heme/steroid binding domain"/>
    <property type="match status" value="1"/>
</dbReference>
<accession>A0A0B2W6E4</accession>
<feature type="transmembrane region" description="Helical" evidence="3">
    <location>
        <begin position="15"/>
        <end position="35"/>
    </location>
</feature>
<dbReference type="GO" id="GO:0012505">
    <property type="term" value="C:endomembrane system"/>
    <property type="evidence" value="ECO:0007669"/>
    <property type="project" value="TreeGrafter"/>
</dbReference>
<dbReference type="GO" id="GO:0016020">
    <property type="term" value="C:membrane"/>
    <property type="evidence" value="ECO:0007669"/>
    <property type="project" value="TreeGrafter"/>
</dbReference>
<dbReference type="PANTHER" id="PTHR10281">
    <property type="entry name" value="MEMBRANE-ASSOCIATED PROGESTERONE RECEPTOR COMPONENT-RELATED"/>
    <property type="match status" value="1"/>
</dbReference>
<dbReference type="InterPro" id="IPR050577">
    <property type="entry name" value="MAPR/NEUFC/NENF-like"/>
</dbReference>
<feature type="region of interest" description="Disordered" evidence="2">
    <location>
        <begin position="299"/>
        <end position="336"/>
    </location>
</feature>
<dbReference type="Pfam" id="PF00173">
    <property type="entry name" value="Cyt-b5"/>
    <property type="match status" value="1"/>
</dbReference>
<organism evidence="5 6">
    <name type="scientific">Toxocara canis</name>
    <name type="common">Canine roundworm</name>
    <dbReference type="NCBI Taxonomy" id="6265"/>
    <lineage>
        <taxon>Eukaryota</taxon>
        <taxon>Metazoa</taxon>
        <taxon>Ecdysozoa</taxon>
        <taxon>Nematoda</taxon>
        <taxon>Chromadorea</taxon>
        <taxon>Rhabditida</taxon>
        <taxon>Spirurina</taxon>
        <taxon>Ascaridomorpha</taxon>
        <taxon>Ascaridoidea</taxon>
        <taxon>Toxocaridae</taxon>
        <taxon>Toxocara</taxon>
    </lineage>
</organism>
<sequence length="336" mass="37414">MSAKISPSPPLYTKLLVYCALQVAFISFLFSYYGVEMGPVVRPAFKWIAGKADEIPLVKNTLVWLRTQISSENANEESVKLPKKLTPKPKEANSEVHPLNADLSYLPVFSDEQLSLFDGSRPSKDVYLALLGRVYNVQRGHKHYAPGGGYHFFAGRDATRAFVTGDFTESGLIDDVSGLSHQDILGIQEWSNFYEKEYELVGLLQGTYYDAEGHATPRLIEVMGMMEDAQLWKAAQTKEAEVFPPCNSEWHKDSGGRVWCTTKSGGIHREWTGVPRKLFNPGTKTSRCACVKNFGPPMSNYPNSDEKGTRGDLDNPNLHEYPGCSPTSNSCKNQES</sequence>
<dbReference type="AlphaFoldDB" id="A0A0B2W6E4"/>
<evidence type="ECO:0000313" key="6">
    <source>
        <dbReference type="Proteomes" id="UP000031036"/>
    </source>
</evidence>
<dbReference type="Proteomes" id="UP000031036">
    <property type="component" value="Unassembled WGS sequence"/>
</dbReference>
<evidence type="ECO:0000259" key="4">
    <source>
        <dbReference type="SMART" id="SM01117"/>
    </source>
</evidence>
<feature type="domain" description="Cytochrome b5 heme-binding" evidence="4">
    <location>
        <begin position="109"/>
        <end position="205"/>
    </location>
</feature>
<keyword evidence="3" id="KW-0812">Transmembrane</keyword>
<dbReference type="PANTHER" id="PTHR10281:SF4">
    <property type="entry name" value="NEUFERRICIN"/>
    <property type="match status" value="1"/>
</dbReference>
<feature type="compositionally biased region" description="Polar residues" evidence="2">
    <location>
        <begin position="325"/>
        <end position="336"/>
    </location>
</feature>
<evidence type="ECO:0000256" key="1">
    <source>
        <dbReference type="ARBA" id="ARBA00038357"/>
    </source>
</evidence>
<dbReference type="EMBL" id="JPKZ01000169">
    <property type="protein sequence ID" value="KHN88825.1"/>
    <property type="molecule type" value="Genomic_DNA"/>
</dbReference>
<comment type="similarity">
    <text evidence="1">Belongs to the cytochrome b5 family. MAPR subfamily.</text>
</comment>
<keyword evidence="3" id="KW-0472">Membrane</keyword>
<proteinExistence type="inferred from homology"/>
<reference evidence="5 6" key="1">
    <citation type="submission" date="2014-11" db="EMBL/GenBank/DDBJ databases">
        <title>Genetic blueprint of the zoonotic pathogen Toxocara canis.</title>
        <authorList>
            <person name="Zhu X.-Q."/>
            <person name="Korhonen P.K."/>
            <person name="Cai H."/>
            <person name="Young N.D."/>
            <person name="Nejsum P."/>
            <person name="von Samson-Himmelstjerna G."/>
            <person name="Boag P.R."/>
            <person name="Tan P."/>
            <person name="Li Q."/>
            <person name="Min J."/>
            <person name="Yang Y."/>
            <person name="Wang X."/>
            <person name="Fang X."/>
            <person name="Hall R.S."/>
            <person name="Hofmann A."/>
            <person name="Sternberg P.W."/>
            <person name="Jex A.R."/>
            <person name="Gasser R.B."/>
        </authorList>
    </citation>
    <scope>NUCLEOTIDE SEQUENCE [LARGE SCALE GENOMIC DNA]</scope>
    <source>
        <strain evidence="5">PN_DK_2014</strain>
    </source>
</reference>
<feature type="compositionally biased region" description="Basic and acidic residues" evidence="2">
    <location>
        <begin position="304"/>
        <end position="313"/>
    </location>
</feature>
<comment type="caution">
    <text evidence="5">The sequence shown here is derived from an EMBL/GenBank/DDBJ whole genome shotgun (WGS) entry which is preliminary data.</text>
</comment>
<name>A0A0B2W6E4_TOXCA</name>
<dbReference type="OMA" id="PPCNIEW"/>
<evidence type="ECO:0000313" key="5">
    <source>
        <dbReference type="EMBL" id="KHN88825.1"/>
    </source>
</evidence>
<protein>
    <submittedName>
        <fullName evidence="5">Neuferricin-like protein</fullName>
    </submittedName>
</protein>
<evidence type="ECO:0000256" key="2">
    <source>
        <dbReference type="SAM" id="MobiDB-lite"/>
    </source>
</evidence>
<gene>
    <name evidence="5" type="primary">tag-131</name>
    <name evidence="5" type="ORF">Tcan_06975</name>
</gene>
<dbReference type="SUPFAM" id="SSF55856">
    <property type="entry name" value="Cytochrome b5-like heme/steroid binding domain"/>
    <property type="match status" value="1"/>
</dbReference>
<dbReference type="STRING" id="6265.A0A0B2W6E4"/>
<evidence type="ECO:0000256" key="3">
    <source>
        <dbReference type="SAM" id="Phobius"/>
    </source>
</evidence>